<reference evidence="2 3" key="1">
    <citation type="submission" date="2021-06" db="EMBL/GenBank/DDBJ databases">
        <title>Caerostris extrusa draft genome.</title>
        <authorList>
            <person name="Kono N."/>
            <person name="Arakawa K."/>
        </authorList>
    </citation>
    <scope>NUCLEOTIDE SEQUENCE [LARGE SCALE GENOMIC DNA]</scope>
</reference>
<protein>
    <submittedName>
        <fullName evidence="2">Uncharacterized protein</fullName>
    </submittedName>
</protein>
<proteinExistence type="predicted"/>
<comment type="caution">
    <text evidence="2">The sequence shown here is derived from an EMBL/GenBank/DDBJ whole genome shotgun (WGS) entry which is preliminary data.</text>
</comment>
<evidence type="ECO:0000313" key="3">
    <source>
        <dbReference type="Proteomes" id="UP001054945"/>
    </source>
</evidence>
<organism evidence="2 3">
    <name type="scientific">Caerostris extrusa</name>
    <name type="common">Bark spider</name>
    <name type="synonym">Caerostris bankana</name>
    <dbReference type="NCBI Taxonomy" id="172846"/>
    <lineage>
        <taxon>Eukaryota</taxon>
        <taxon>Metazoa</taxon>
        <taxon>Ecdysozoa</taxon>
        <taxon>Arthropoda</taxon>
        <taxon>Chelicerata</taxon>
        <taxon>Arachnida</taxon>
        <taxon>Araneae</taxon>
        <taxon>Araneomorphae</taxon>
        <taxon>Entelegynae</taxon>
        <taxon>Araneoidea</taxon>
        <taxon>Araneidae</taxon>
        <taxon>Caerostris</taxon>
    </lineage>
</organism>
<dbReference type="AlphaFoldDB" id="A0AAV4S8W0"/>
<accession>A0AAV4S8W0</accession>
<evidence type="ECO:0000313" key="2">
    <source>
        <dbReference type="EMBL" id="GIY28383.1"/>
    </source>
</evidence>
<keyword evidence="3" id="KW-1185">Reference proteome</keyword>
<feature type="chain" id="PRO_5043932534" evidence="1">
    <location>
        <begin position="20"/>
        <end position="84"/>
    </location>
</feature>
<name>A0AAV4S8W0_CAEEX</name>
<keyword evidence="1" id="KW-0732">Signal</keyword>
<feature type="signal peptide" evidence="1">
    <location>
        <begin position="1"/>
        <end position="19"/>
    </location>
</feature>
<sequence>MSFISSFHLLVLGYYLVLRNRQDESLLNLKRPFILHSWTLSSERDFRDIHVTWRNAPVESLSVGCQPLTLTIVLIRSVDLYTNN</sequence>
<dbReference type="EMBL" id="BPLR01008942">
    <property type="protein sequence ID" value="GIY28383.1"/>
    <property type="molecule type" value="Genomic_DNA"/>
</dbReference>
<dbReference type="Proteomes" id="UP001054945">
    <property type="component" value="Unassembled WGS sequence"/>
</dbReference>
<evidence type="ECO:0000256" key="1">
    <source>
        <dbReference type="SAM" id="SignalP"/>
    </source>
</evidence>
<gene>
    <name evidence="2" type="ORF">CEXT_349151</name>
</gene>